<dbReference type="EMBL" id="KZ987784">
    <property type="protein sequence ID" value="RKP14847.1"/>
    <property type="molecule type" value="Genomic_DNA"/>
</dbReference>
<dbReference type="PANTHER" id="PTHR11132">
    <property type="entry name" value="SOLUTE CARRIER FAMILY 35"/>
    <property type="match status" value="1"/>
</dbReference>
<reference evidence="8" key="1">
    <citation type="journal article" date="2018" name="Nat. Microbiol.">
        <title>Leveraging single-cell genomics to expand the fungal tree of life.</title>
        <authorList>
            <person name="Ahrendt S.R."/>
            <person name="Quandt C.A."/>
            <person name="Ciobanu D."/>
            <person name="Clum A."/>
            <person name="Salamov A."/>
            <person name="Andreopoulos B."/>
            <person name="Cheng J.F."/>
            <person name="Woyke T."/>
            <person name="Pelin A."/>
            <person name="Henrissat B."/>
            <person name="Reynolds N.K."/>
            <person name="Benny G.L."/>
            <person name="Smith M.E."/>
            <person name="James T.Y."/>
            <person name="Grigoriev I.V."/>
        </authorList>
    </citation>
    <scope>NUCLEOTIDE SEQUENCE [LARGE SCALE GENOMIC DNA]</scope>
</reference>
<evidence type="ECO:0000256" key="5">
    <source>
        <dbReference type="SAM" id="Phobius"/>
    </source>
</evidence>
<dbReference type="OrthoDB" id="417037at2759"/>
<protein>
    <submittedName>
        <fullName evidence="7">GDP-mannose transporter</fullName>
    </submittedName>
</protein>
<evidence type="ECO:0000259" key="6">
    <source>
        <dbReference type="Pfam" id="PF03151"/>
    </source>
</evidence>
<feature type="transmembrane region" description="Helical" evidence="5">
    <location>
        <begin position="74"/>
        <end position="92"/>
    </location>
</feature>
<keyword evidence="3 5" id="KW-1133">Transmembrane helix</keyword>
<feature type="transmembrane region" description="Helical" evidence="5">
    <location>
        <begin position="153"/>
        <end position="175"/>
    </location>
</feature>
<evidence type="ECO:0000256" key="4">
    <source>
        <dbReference type="ARBA" id="ARBA00023136"/>
    </source>
</evidence>
<feature type="transmembrane region" description="Helical" evidence="5">
    <location>
        <begin position="257"/>
        <end position="277"/>
    </location>
</feature>
<sequence>MRILSFKLDAAIPIVAYCSSSILMTLLNKAVMSSFKFHPAFLMLSVQSLTCTLLLTACSYGGFISHRPLNREDVRKWLPVSAFMAVMLYTSGKALQYLQVPLFTIFKNATIILTAYGERLWYNGRVTPLMLLSFILMVSSSIVGGWNDLSFSLVGYAWMAINCISSASFVLRMRGVMKSMGFKDFDTVYYNNILTTPVFLILSLVVEDWSSLISYYSLEENAEEYYSFVQALLLSGVASFAISYTSSWCLRVTNSTTYSMVGALNKLPVSIIAMVYFSDPVTLGGIIAISIGFSSGLVYTYAKTLQQREALTSSPLPLLSSSSWVQRPAAGR</sequence>
<dbReference type="InterPro" id="IPR050186">
    <property type="entry name" value="TPT_transporter"/>
</dbReference>
<evidence type="ECO:0000256" key="1">
    <source>
        <dbReference type="ARBA" id="ARBA00004141"/>
    </source>
</evidence>
<comment type="subcellular location">
    <subcellularLocation>
        <location evidence="1">Membrane</location>
        <topology evidence="1">Multi-pass membrane protein</topology>
    </subcellularLocation>
</comment>
<name>A0A4P9Y6X8_9FUNG</name>
<evidence type="ECO:0000256" key="3">
    <source>
        <dbReference type="ARBA" id="ARBA00022989"/>
    </source>
</evidence>
<feature type="transmembrane region" description="Helical" evidence="5">
    <location>
        <begin position="225"/>
        <end position="245"/>
    </location>
</feature>
<evidence type="ECO:0000313" key="7">
    <source>
        <dbReference type="EMBL" id="RKP14847.1"/>
    </source>
</evidence>
<feature type="transmembrane region" description="Helical" evidence="5">
    <location>
        <begin position="37"/>
        <end position="62"/>
    </location>
</feature>
<keyword evidence="4 5" id="KW-0472">Membrane</keyword>
<accession>A0A4P9Y6X8</accession>
<gene>
    <name evidence="7" type="ORF">BJ684DRAFT_22444</name>
</gene>
<feature type="transmembrane region" description="Helical" evidence="5">
    <location>
        <begin position="283"/>
        <end position="302"/>
    </location>
</feature>
<dbReference type="NCBIfam" id="TIGR00803">
    <property type="entry name" value="nst"/>
    <property type="match status" value="1"/>
</dbReference>
<feature type="domain" description="Sugar phosphate transporter" evidence="6">
    <location>
        <begin position="18"/>
        <end position="299"/>
    </location>
</feature>
<dbReference type="InterPro" id="IPR004853">
    <property type="entry name" value="Sugar_P_trans_dom"/>
</dbReference>
<feature type="transmembrane region" description="Helical" evidence="5">
    <location>
        <begin position="129"/>
        <end position="147"/>
    </location>
</feature>
<evidence type="ECO:0000313" key="8">
    <source>
        <dbReference type="Proteomes" id="UP000267251"/>
    </source>
</evidence>
<feature type="transmembrane region" description="Helical" evidence="5">
    <location>
        <begin position="12"/>
        <end position="31"/>
    </location>
</feature>
<keyword evidence="8" id="KW-1185">Reference proteome</keyword>
<keyword evidence="2 5" id="KW-0812">Transmembrane</keyword>
<dbReference type="Pfam" id="PF03151">
    <property type="entry name" value="TPT"/>
    <property type="match status" value="1"/>
</dbReference>
<dbReference type="Proteomes" id="UP000267251">
    <property type="component" value="Unassembled WGS sequence"/>
</dbReference>
<organism evidence="7 8">
    <name type="scientific">Piptocephalis cylindrospora</name>
    <dbReference type="NCBI Taxonomy" id="1907219"/>
    <lineage>
        <taxon>Eukaryota</taxon>
        <taxon>Fungi</taxon>
        <taxon>Fungi incertae sedis</taxon>
        <taxon>Zoopagomycota</taxon>
        <taxon>Zoopagomycotina</taxon>
        <taxon>Zoopagomycetes</taxon>
        <taxon>Zoopagales</taxon>
        <taxon>Piptocephalidaceae</taxon>
        <taxon>Piptocephalis</taxon>
    </lineage>
</organism>
<proteinExistence type="predicted"/>
<dbReference type="GO" id="GO:0016020">
    <property type="term" value="C:membrane"/>
    <property type="evidence" value="ECO:0007669"/>
    <property type="project" value="UniProtKB-SubCell"/>
</dbReference>
<feature type="transmembrane region" description="Helical" evidence="5">
    <location>
        <begin position="187"/>
        <end position="205"/>
    </location>
</feature>
<dbReference type="AlphaFoldDB" id="A0A4P9Y6X8"/>
<evidence type="ECO:0000256" key="2">
    <source>
        <dbReference type="ARBA" id="ARBA00022692"/>
    </source>
</evidence>